<gene>
    <name evidence="1" type="ORF">LCGC14_0082350</name>
</gene>
<name>A0A0F9VXZ9_9ZZZZ</name>
<evidence type="ECO:0000313" key="1">
    <source>
        <dbReference type="EMBL" id="KKO04923.1"/>
    </source>
</evidence>
<evidence type="ECO:0008006" key="2">
    <source>
        <dbReference type="Google" id="ProtNLM"/>
    </source>
</evidence>
<dbReference type="EMBL" id="LAZR01000021">
    <property type="protein sequence ID" value="KKO04923.1"/>
    <property type="molecule type" value="Genomic_DNA"/>
</dbReference>
<reference evidence="1" key="1">
    <citation type="journal article" date="2015" name="Nature">
        <title>Complex archaea that bridge the gap between prokaryotes and eukaryotes.</title>
        <authorList>
            <person name="Spang A."/>
            <person name="Saw J.H."/>
            <person name="Jorgensen S.L."/>
            <person name="Zaremba-Niedzwiedzka K."/>
            <person name="Martijn J."/>
            <person name="Lind A.E."/>
            <person name="van Eijk R."/>
            <person name="Schleper C."/>
            <person name="Guy L."/>
            <person name="Ettema T.J."/>
        </authorList>
    </citation>
    <scope>NUCLEOTIDE SEQUENCE</scope>
</reference>
<proteinExistence type="predicted"/>
<accession>A0A0F9VXZ9</accession>
<organism evidence="1">
    <name type="scientific">marine sediment metagenome</name>
    <dbReference type="NCBI Taxonomy" id="412755"/>
    <lineage>
        <taxon>unclassified sequences</taxon>
        <taxon>metagenomes</taxon>
        <taxon>ecological metagenomes</taxon>
    </lineage>
</organism>
<dbReference type="AlphaFoldDB" id="A0A0F9VXZ9"/>
<sequence>MKLRLFIVFSLLFLSCNTDDDRVIEDKAIEGEWILSNVVCYCGFEPDIDFSLTKVDFNTDRSMVTVTNESEYAFFRENGEHFYGGQANRINFSDGNVFRFEVKGSQLTLTYEDSPEIADDEVTYIFIR</sequence>
<comment type="caution">
    <text evidence="1">The sequence shown here is derived from an EMBL/GenBank/DDBJ whole genome shotgun (WGS) entry which is preliminary data.</text>
</comment>
<protein>
    <recommendedName>
        <fullName evidence="2">Lipocalin-like domain-containing protein</fullName>
    </recommendedName>
</protein>
<dbReference type="PROSITE" id="PS51257">
    <property type="entry name" value="PROKAR_LIPOPROTEIN"/>
    <property type="match status" value="1"/>
</dbReference>